<protein>
    <submittedName>
        <fullName evidence="2">Uncharacterized protein</fullName>
    </submittedName>
</protein>
<name>A0A0E9SGC9_ANGAN</name>
<dbReference type="AlphaFoldDB" id="A0A0E9SGC9"/>
<feature type="transmembrane region" description="Helical" evidence="1">
    <location>
        <begin position="12"/>
        <end position="34"/>
    </location>
</feature>
<dbReference type="EMBL" id="GBXM01068231">
    <property type="protein sequence ID" value="JAH40346.1"/>
    <property type="molecule type" value="Transcribed_RNA"/>
</dbReference>
<accession>A0A0E9SGC9</accession>
<proteinExistence type="predicted"/>
<reference evidence="2" key="1">
    <citation type="submission" date="2014-11" db="EMBL/GenBank/DDBJ databases">
        <authorList>
            <person name="Amaro Gonzalez C."/>
        </authorList>
    </citation>
    <scope>NUCLEOTIDE SEQUENCE</scope>
</reference>
<evidence type="ECO:0000313" key="2">
    <source>
        <dbReference type="EMBL" id="JAH40346.1"/>
    </source>
</evidence>
<organism evidence="2">
    <name type="scientific">Anguilla anguilla</name>
    <name type="common">European freshwater eel</name>
    <name type="synonym">Muraena anguilla</name>
    <dbReference type="NCBI Taxonomy" id="7936"/>
    <lineage>
        <taxon>Eukaryota</taxon>
        <taxon>Metazoa</taxon>
        <taxon>Chordata</taxon>
        <taxon>Craniata</taxon>
        <taxon>Vertebrata</taxon>
        <taxon>Euteleostomi</taxon>
        <taxon>Actinopterygii</taxon>
        <taxon>Neopterygii</taxon>
        <taxon>Teleostei</taxon>
        <taxon>Anguilliformes</taxon>
        <taxon>Anguillidae</taxon>
        <taxon>Anguilla</taxon>
    </lineage>
</organism>
<keyword evidence="1" id="KW-1133">Transmembrane helix</keyword>
<reference evidence="2" key="2">
    <citation type="journal article" date="2015" name="Fish Shellfish Immunol.">
        <title>Early steps in the European eel (Anguilla anguilla)-Vibrio vulnificus interaction in the gills: Role of the RtxA13 toxin.</title>
        <authorList>
            <person name="Callol A."/>
            <person name="Pajuelo D."/>
            <person name="Ebbesson L."/>
            <person name="Teles M."/>
            <person name="MacKenzie S."/>
            <person name="Amaro C."/>
        </authorList>
    </citation>
    <scope>NUCLEOTIDE SEQUENCE</scope>
</reference>
<keyword evidence="1" id="KW-0812">Transmembrane</keyword>
<evidence type="ECO:0000256" key="1">
    <source>
        <dbReference type="SAM" id="Phobius"/>
    </source>
</evidence>
<keyword evidence="1" id="KW-0472">Membrane</keyword>
<sequence>MHEYLGLSTATLLCAVHLMSCALVVQLGFIIYTATTGRLQY</sequence>